<dbReference type="InterPro" id="IPR025309">
    <property type="entry name" value="KTSC_dom"/>
</dbReference>
<dbReference type="OrthoDB" id="8450910at2"/>
<evidence type="ECO:0000259" key="1">
    <source>
        <dbReference type="Pfam" id="PF13619"/>
    </source>
</evidence>
<reference evidence="2 3" key="1">
    <citation type="submission" date="2016-10" db="EMBL/GenBank/DDBJ databases">
        <authorList>
            <person name="de Groot N.N."/>
        </authorList>
    </citation>
    <scope>NUCLEOTIDE SEQUENCE [LARGE SCALE GENOMIC DNA]</scope>
    <source>
        <strain evidence="2 3">ATCC 51327</strain>
    </source>
</reference>
<proteinExistence type="predicted"/>
<accession>A0A1I4MQQ7</accession>
<evidence type="ECO:0000313" key="2">
    <source>
        <dbReference type="EMBL" id="SFM05343.1"/>
    </source>
</evidence>
<feature type="domain" description="KTSC" evidence="1">
    <location>
        <begin position="10"/>
        <end position="67"/>
    </location>
</feature>
<dbReference type="Proteomes" id="UP000199006">
    <property type="component" value="Unassembled WGS sequence"/>
</dbReference>
<evidence type="ECO:0000313" key="3">
    <source>
        <dbReference type="Proteomes" id="UP000199006"/>
    </source>
</evidence>
<gene>
    <name evidence="2" type="ORF">SAMN02983006_02679</name>
</gene>
<dbReference type="EMBL" id="FOTI01000057">
    <property type="protein sequence ID" value="SFM05343.1"/>
    <property type="molecule type" value="Genomic_DNA"/>
</dbReference>
<organism evidence="2 3">
    <name type="scientific">Halanaerobium salsuginis</name>
    <dbReference type="NCBI Taxonomy" id="29563"/>
    <lineage>
        <taxon>Bacteria</taxon>
        <taxon>Bacillati</taxon>
        <taxon>Bacillota</taxon>
        <taxon>Clostridia</taxon>
        <taxon>Halanaerobiales</taxon>
        <taxon>Halanaerobiaceae</taxon>
        <taxon>Halanaerobium</taxon>
    </lineage>
</organism>
<name>A0A1I4MQQ7_9FIRM</name>
<dbReference type="STRING" id="29563.SAMN02983006_02679"/>
<dbReference type="Pfam" id="PF13619">
    <property type="entry name" value="KTSC"/>
    <property type="match status" value="1"/>
</dbReference>
<sequence length="73" mass="8602">MNNVEMTPVSSSDVAELGYDEPNQVVYVRFLDDGLYIYKGVPQYEYERLLYASSIGSYLYRNIKNVYPYERIE</sequence>
<protein>
    <submittedName>
        <fullName evidence="2">KTSC domain-containing protein</fullName>
    </submittedName>
</protein>
<keyword evidence="3" id="KW-1185">Reference proteome</keyword>
<dbReference type="AlphaFoldDB" id="A0A1I4MQQ7"/>